<sequence length="457" mass="48954">MLNKILLATAALQAHVLAQSCPSLTAQYPAPSVASDYEARLVAQNLDKPRGLIFDNNNNLLVVEREVGVTAFKVEGAGSCVTLKDKKTVVSDGTLNHGIELSEDGKTLYASSRESVLKYNYDSTKLSVSDNGQVIVKGMTTDGQVTRTLLLSRKSKNTLLVSRGSDENIDLSTVDVNSGQSQIRIFDPSKNDISYTTGTTLGWGLRNAVGLAENPTDGGIWSAENNADNIERDGFSIHENNPAEELNYHGKLEDAKNSLLDANYGYPLCYGAWNISEISSAGQLQIGDQFAIAEENATRQDAFCNDARQKPRLVFQPHTSPIDIKFDTKGENLYVSLRGSWNRNDPVGYSVSVISFSANGEPTKPSSSTTALTPIFSNSNTTACPGNCFRPAGLAWDRNGRLYVSSDATGEIYVITKSGGDALDATRPKASAASKSPVSGVVGVVVAALAMAFAYLL</sequence>
<feature type="transmembrane region" description="Helical" evidence="1">
    <location>
        <begin position="437"/>
        <end position="456"/>
    </location>
</feature>
<evidence type="ECO:0000313" key="4">
    <source>
        <dbReference type="EMBL" id="KAF1840651.1"/>
    </source>
</evidence>
<keyword evidence="2" id="KW-0732">Signal</keyword>
<feature type="domain" description="Pyrroloquinoline quinone-dependent pyranose dehydrogenase beta-propeller" evidence="3">
    <location>
        <begin position="31"/>
        <end position="417"/>
    </location>
</feature>
<dbReference type="InterPro" id="IPR054539">
    <property type="entry name" value="Beta-prop_PDH"/>
</dbReference>
<dbReference type="SUPFAM" id="SSF50952">
    <property type="entry name" value="Soluble quinoprotein glucose dehydrogenase"/>
    <property type="match status" value="1"/>
</dbReference>
<keyword evidence="5" id="KW-1185">Reference proteome</keyword>
<reference evidence="4" key="1">
    <citation type="submission" date="2020-01" db="EMBL/GenBank/DDBJ databases">
        <authorList>
            <consortium name="DOE Joint Genome Institute"/>
            <person name="Haridas S."/>
            <person name="Albert R."/>
            <person name="Binder M."/>
            <person name="Bloem J."/>
            <person name="Labutti K."/>
            <person name="Salamov A."/>
            <person name="Andreopoulos B."/>
            <person name="Baker S.E."/>
            <person name="Barry K."/>
            <person name="Bills G."/>
            <person name="Bluhm B.H."/>
            <person name="Cannon C."/>
            <person name="Castanera R."/>
            <person name="Culley D.E."/>
            <person name="Daum C."/>
            <person name="Ezra D."/>
            <person name="Gonzalez J.B."/>
            <person name="Henrissat B."/>
            <person name="Kuo A."/>
            <person name="Liang C."/>
            <person name="Lipzen A."/>
            <person name="Lutzoni F."/>
            <person name="Magnuson J."/>
            <person name="Mondo S."/>
            <person name="Nolan M."/>
            <person name="Ohm R."/>
            <person name="Pangilinan J."/>
            <person name="Park H.-J."/>
            <person name="Ramirez L."/>
            <person name="Alfaro M."/>
            <person name="Sun H."/>
            <person name="Tritt A."/>
            <person name="Yoshinaga Y."/>
            <person name="Zwiers L.-H."/>
            <person name="Turgeon B.G."/>
            <person name="Goodwin S.B."/>
            <person name="Spatafora J.W."/>
            <person name="Crous P.W."/>
            <person name="Grigoriev I.V."/>
        </authorList>
    </citation>
    <scope>NUCLEOTIDE SEQUENCE</scope>
    <source>
        <strain evidence="4">CBS 394.84</strain>
    </source>
</reference>
<dbReference type="InterPro" id="IPR011042">
    <property type="entry name" value="6-blade_b-propeller_TolB-like"/>
</dbReference>
<dbReference type="OrthoDB" id="507128at2759"/>
<keyword evidence="1" id="KW-0472">Membrane</keyword>
<dbReference type="InterPro" id="IPR011041">
    <property type="entry name" value="Quinoprot_gluc/sorb_DH_b-prop"/>
</dbReference>
<feature type="chain" id="PRO_5040408845" evidence="2">
    <location>
        <begin position="19"/>
        <end position="457"/>
    </location>
</feature>
<dbReference type="AlphaFoldDB" id="A0A9P4L386"/>
<dbReference type="RefSeq" id="XP_040783214.1">
    <property type="nucleotide sequence ID" value="XM_040931318.1"/>
</dbReference>
<evidence type="ECO:0000256" key="1">
    <source>
        <dbReference type="SAM" id="Phobius"/>
    </source>
</evidence>
<dbReference type="PROSITE" id="PS51257">
    <property type="entry name" value="PROKAR_LIPOPROTEIN"/>
    <property type="match status" value="1"/>
</dbReference>
<proteinExistence type="predicted"/>
<keyword evidence="1" id="KW-1133">Transmembrane helix</keyword>
<gene>
    <name evidence="4" type="ORF">K460DRAFT_346740</name>
</gene>
<dbReference type="EMBL" id="ML976619">
    <property type="protein sequence ID" value="KAF1840651.1"/>
    <property type="molecule type" value="Genomic_DNA"/>
</dbReference>
<dbReference type="Proteomes" id="UP000800039">
    <property type="component" value="Unassembled WGS sequence"/>
</dbReference>
<evidence type="ECO:0000259" key="3">
    <source>
        <dbReference type="Pfam" id="PF22807"/>
    </source>
</evidence>
<evidence type="ECO:0000313" key="5">
    <source>
        <dbReference type="Proteomes" id="UP000800039"/>
    </source>
</evidence>
<keyword evidence="1" id="KW-0812">Transmembrane</keyword>
<feature type="signal peptide" evidence="2">
    <location>
        <begin position="1"/>
        <end position="18"/>
    </location>
</feature>
<dbReference type="Gene3D" id="2.120.10.30">
    <property type="entry name" value="TolB, C-terminal domain"/>
    <property type="match status" value="1"/>
</dbReference>
<organism evidence="4 5">
    <name type="scientific">Cucurbitaria berberidis CBS 394.84</name>
    <dbReference type="NCBI Taxonomy" id="1168544"/>
    <lineage>
        <taxon>Eukaryota</taxon>
        <taxon>Fungi</taxon>
        <taxon>Dikarya</taxon>
        <taxon>Ascomycota</taxon>
        <taxon>Pezizomycotina</taxon>
        <taxon>Dothideomycetes</taxon>
        <taxon>Pleosporomycetidae</taxon>
        <taxon>Pleosporales</taxon>
        <taxon>Pleosporineae</taxon>
        <taxon>Cucurbitariaceae</taxon>
        <taxon>Cucurbitaria</taxon>
    </lineage>
</organism>
<dbReference type="GeneID" id="63848570"/>
<dbReference type="Pfam" id="PF22807">
    <property type="entry name" value="TrAA12"/>
    <property type="match status" value="1"/>
</dbReference>
<dbReference type="PANTHER" id="PTHR47572">
    <property type="entry name" value="LIPOPROTEIN-RELATED"/>
    <property type="match status" value="1"/>
</dbReference>
<evidence type="ECO:0000256" key="2">
    <source>
        <dbReference type="SAM" id="SignalP"/>
    </source>
</evidence>
<accession>A0A9P4L386</accession>
<comment type="caution">
    <text evidence="4">The sequence shown here is derived from an EMBL/GenBank/DDBJ whole genome shotgun (WGS) entry which is preliminary data.</text>
</comment>
<dbReference type="InterPro" id="IPR051262">
    <property type="entry name" value="SMP-30/CGR1_Lactonase"/>
</dbReference>
<protein>
    <submittedName>
        <fullName evidence="4">Soluble quino protein glucose dehydrogenase</fullName>
    </submittedName>
</protein>
<dbReference type="PANTHER" id="PTHR47572:SF4">
    <property type="entry name" value="LACTONASE DRP35"/>
    <property type="match status" value="1"/>
</dbReference>
<name>A0A9P4L386_9PLEO</name>